<comment type="caution">
    <text evidence="2">The sequence shown here is derived from an EMBL/GenBank/DDBJ whole genome shotgun (WGS) entry which is preliminary data.</text>
</comment>
<evidence type="ECO:0000256" key="1">
    <source>
        <dbReference type="SAM" id="SignalP"/>
    </source>
</evidence>
<feature type="chain" id="PRO_5041460922" evidence="1">
    <location>
        <begin position="24"/>
        <end position="88"/>
    </location>
</feature>
<gene>
    <name evidence="2" type="ORF">PSU93_10320</name>
</gene>
<evidence type="ECO:0000313" key="2">
    <source>
        <dbReference type="EMBL" id="MDI1231534.1"/>
    </source>
</evidence>
<accession>A0AA43TIJ8</accession>
<keyword evidence="3" id="KW-1185">Reference proteome</keyword>
<reference evidence="2" key="1">
    <citation type="submission" date="2023-01" db="EMBL/GenBank/DDBJ databases">
        <title>Biogeochemical cycle of methane in antarctic sediments.</title>
        <authorList>
            <person name="Roldan D.M."/>
            <person name="Menes R.J."/>
        </authorList>
    </citation>
    <scope>NUCLEOTIDE SEQUENCE [LARGE SCALE GENOMIC DNA]</scope>
    <source>
        <strain evidence="2">K-2018 MAG008</strain>
    </source>
</reference>
<evidence type="ECO:0000313" key="3">
    <source>
        <dbReference type="Proteomes" id="UP001160519"/>
    </source>
</evidence>
<name>A0AA43TIJ8_9GAMM</name>
<sequence>MKAATRFLLKLAALVMLSAQAHAGETFQVDLETVLKLAGADNLTVEETRLHYQQALAEQSKAGECAYKIRNPSGKCCLANFKYLEKSH</sequence>
<proteinExistence type="predicted"/>
<dbReference type="AlphaFoldDB" id="A0AA43TIJ8"/>
<feature type="signal peptide" evidence="1">
    <location>
        <begin position="1"/>
        <end position="23"/>
    </location>
</feature>
<organism evidence="2 3">
    <name type="scientific">Candidatus Methylobacter titanis</name>
    <dbReference type="NCBI Taxonomy" id="3053457"/>
    <lineage>
        <taxon>Bacteria</taxon>
        <taxon>Pseudomonadati</taxon>
        <taxon>Pseudomonadota</taxon>
        <taxon>Gammaproteobacteria</taxon>
        <taxon>Methylococcales</taxon>
        <taxon>Methylococcaceae</taxon>
        <taxon>Methylobacter</taxon>
    </lineage>
</organism>
<protein>
    <submittedName>
        <fullName evidence="2">Uncharacterized protein</fullName>
    </submittedName>
</protein>
<keyword evidence="1" id="KW-0732">Signal</keyword>
<dbReference type="Proteomes" id="UP001160519">
    <property type="component" value="Unassembled WGS sequence"/>
</dbReference>
<dbReference type="EMBL" id="JAQSDF010000032">
    <property type="protein sequence ID" value="MDI1231534.1"/>
    <property type="molecule type" value="Genomic_DNA"/>
</dbReference>